<proteinExistence type="predicted"/>
<name>A0ABN9QTG9_9DINO</name>
<keyword evidence="2" id="KW-1185">Reference proteome</keyword>
<gene>
    <name evidence="1" type="ORF">PCOR1329_LOCUS14784</name>
</gene>
<accession>A0ABN9QTG9</accession>
<sequence length="276" mass="31071">MLCQTIQNLDAGRDKEFIEGPQTKAKETREQLQRLKPQITQHTNAGHLLAELERKRAAALQKKMEQEDIVTAAQSEMGRQGEIATKLEAEFVDDQEVKDMFASAAWKRYHDKVREKGVDTLRQATKGDKRNLLEQLRAAGKQKGGPDFRFYFANITSYGDKAKDQIKAWSRARALKEPSISCSTGKHLSEPEGFEERAPHLVGFVEHHMLGPKPTEVNKGLRKQGWRGDFVRAQPTINGGRQGHGGVAVFSRSHLHTTVPTTEEKPMFPEVLPPLQ</sequence>
<comment type="caution">
    <text evidence="1">The sequence shown here is derived from an EMBL/GenBank/DDBJ whole genome shotgun (WGS) entry which is preliminary data.</text>
</comment>
<evidence type="ECO:0000313" key="2">
    <source>
        <dbReference type="Proteomes" id="UP001189429"/>
    </source>
</evidence>
<dbReference type="EMBL" id="CAUYUJ010004446">
    <property type="protein sequence ID" value="CAK0809562.1"/>
    <property type="molecule type" value="Genomic_DNA"/>
</dbReference>
<protein>
    <submittedName>
        <fullName evidence="1">Uncharacterized protein</fullName>
    </submittedName>
</protein>
<feature type="non-terminal residue" evidence="1">
    <location>
        <position position="276"/>
    </location>
</feature>
<evidence type="ECO:0000313" key="1">
    <source>
        <dbReference type="EMBL" id="CAK0809562.1"/>
    </source>
</evidence>
<reference evidence="1" key="1">
    <citation type="submission" date="2023-10" db="EMBL/GenBank/DDBJ databases">
        <authorList>
            <person name="Chen Y."/>
            <person name="Shah S."/>
            <person name="Dougan E. K."/>
            <person name="Thang M."/>
            <person name="Chan C."/>
        </authorList>
    </citation>
    <scope>NUCLEOTIDE SEQUENCE [LARGE SCALE GENOMIC DNA]</scope>
</reference>
<organism evidence="1 2">
    <name type="scientific">Prorocentrum cordatum</name>
    <dbReference type="NCBI Taxonomy" id="2364126"/>
    <lineage>
        <taxon>Eukaryota</taxon>
        <taxon>Sar</taxon>
        <taxon>Alveolata</taxon>
        <taxon>Dinophyceae</taxon>
        <taxon>Prorocentrales</taxon>
        <taxon>Prorocentraceae</taxon>
        <taxon>Prorocentrum</taxon>
    </lineage>
</organism>
<dbReference type="Proteomes" id="UP001189429">
    <property type="component" value="Unassembled WGS sequence"/>
</dbReference>